<gene>
    <name evidence="5" type="ORF">HUW48_22435</name>
</gene>
<dbReference type="GO" id="GO:0043565">
    <property type="term" value="F:sequence-specific DNA binding"/>
    <property type="evidence" value="ECO:0007669"/>
    <property type="project" value="InterPro"/>
</dbReference>
<evidence type="ECO:0000259" key="4">
    <source>
        <dbReference type="PROSITE" id="PS01124"/>
    </source>
</evidence>
<organism evidence="5 6">
    <name type="scientific">Adhaeribacter radiodurans</name>
    <dbReference type="NCBI Taxonomy" id="2745197"/>
    <lineage>
        <taxon>Bacteria</taxon>
        <taxon>Pseudomonadati</taxon>
        <taxon>Bacteroidota</taxon>
        <taxon>Cytophagia</taxon>
        <taxon>Cytophagales</taxon>
        <taxon>Hymenobacteraceae</taxon>
        <taxon>Adhaeribacter</taxon>
    </lineage>
</organism>
<dbReference type="AlphaFoldDB" id="A0A7L7LCR7"/>
<dbReference type="PANTHER" id="PTHR43280:SF32">
    <property type="entry name" value="TRANSCRIPTIONAL REGULATORY PROTEIN"/>
    <property type="match status" value="1"/>
</dbReference>
<accession>A0A7L7LCR7</accession>
<name>A0A7L7LCR7_9BACT</name>
<dbReference type="SUPFAM" id="SSF46689">
    <property type="entry name" value="Homeodomain-like"/>
    <property type="match status" value="1"/>
</dbReference>
<dbReference type="InterPro" id="IPR018060">
    <property type="entry name" value="HTH_AraC"/>
</dbReference>
<keyword evidence="2" id="KW-0238">DNA-binding</keyword>
<dbReference type="SMART" id="SM00342">
    <property type="entry name" value="HTH_ARAC"/>
    <property type="match status" value="1"/>
</dbReference>
<dbReference type="PANTHER" id="PTHR43280">
    <property type="entry name" value="ARAC-FAMILY TRANSCRIPTIONAL REGULATOR"/>
    <property type="match status" value="1"/>
</dbReference>
<keyword evidence="1" id="KW-0805">Transcription regulation</keyword>
<evidence type="ECO:0000256" key="2">
    <source>
        <dbReference type="ARBA" id="ARBA00023125"/>
    </source>
</evidence>
<evidence type="ECO:0000256" key="1">
    <source>
        <dbReference type="ARBA" id="ARBA00023015"/>
    </source>
</evidence>
<dbReference type="KEGG" id="add:HUW48_22435"/>
<keyword evidence="3" id="KW-0804">Transcription</keyword>
<dbReference type="RefSeq" id="WP_182413056.1">
    <property type="nucleotide sequence ID" value="NZ_CP055153.1"/>
</dbReference>
<evidence type="ECO:0000256" key="3">
    <source>
        <dbReference type="ARBA" id="ARBA00023163"/>
    </source>
</evidence>
<dbReference type="Proteomes" id="UP000514509">
    <property type="component" value="Chromosome"/>
</dbReference>
<proteinExistence type="predicted"/>
<keyword evidence="6" id="KW-1185">Reference proteome</keyword>
<dbReference type="InterPro" id="IPR009057">
    <property type="entry name" value="Homeodomain-like_sf"/>
</dbReference>
<dbReference type="PROSITE" id="PS01124">
    <property type="entry name" value="HTH_ARAC_FAMILY_2"/>
    <property type="match status" value="1"/>
</dbReference>
<evidence type="ECO:0000313" key="6">
    <source>
        <dbReference type="Proteomes" id="UP000514509"/>
    </source>
</evidence>
<dbReference type="GO" id="GO:0003700">
    <property type="term" value="F:DNA-binding transcription factor activity"/>
    <property type="evidence" value="ECO:0007669"/>
    <property type="project" value="InterPro"/>
</dbReference>
<dbReference type="Gene3D" id="1.10.10.60">
    <property type="entry name" value="Homeodomain-like"/>
    <property type="match status" value="1"/>
</dbReference>
<sequence length="132" mass="15496">MEALPKISVRQRQIRTEFLKELDKHILDVATGRVETMFEIKEFANLLHIHPRHLTNTVKLTTGKHPCFYFEERILAAAKQMLSENKMSIAQIATLLTYDPSNFTKFFKRYTGQTPKQFREEVVREKAENLTI</sequence>
<dbReference type="Pfam" id="PF12833">
    <property type="entry name" value="HTH_18"/>
    <property type="match status" value="1"/>
</dbReference>
<evidence type="ECO:0000313" key="5">
    <source>
        <dbReference type="EMBL" id="QMU30611.1"/>
    </source>
</evidence>
<dbReference type="EMBL" id="CP055153">
    <property type="protein sequence ID" value="QMU30611.1"/>
    <property type="molecule type" value="Genomic_DNA"/>
</dbReference>
<reference evidence="5 6" key="1">
    <citation type="submission" date="2020-08" db="EMBL/GenBank/DDBJ databases">
        <title>Adhaeribacter dokdonensis sp. nov., isolated from the rhizosphere of Elymus tsukushiensis, a plant native to the Dokdo Islands, Republic of Korea.</title>
        <authorList>
            <person name="Ghim S.Y."/>
        </authorList>
    </citation>
    <scope>NUCLEOTIDE SEQUENCE [LARGE SCALE GENOMIC DNA]</scope>
    <source>
        <strain evidence="5 6">KUDC8001</strain>
    </source>
</reference>
<protein>
    <submittedName>
        <fullName evidence="5">Helix-turn-helix transcriptional regulator</fullName>
    </submittedName>
</protein>
<feature type="domain" description="HTH araC/xylS-type" evidence="4">
    <location>
        <begin position="24"/>
        <end position="121"/>
    </location>
</feature>